<keyword evidence="3" id="KW-1185">Reference proteome</keyword>
<accession>A0A7G2D4P6</accession>
<keyword evidence="1" id="KW-0472">Membrane</keyword>
<name>A0A7G2D4P6_9EURY</name>
<keyword evidence="1" id="KW-1133">Transmembrane helix</keyword>
<dbReference type="EMBL" id="LR881183">
    <property type="protein sequence ID" value="CAD5243408.1"/>
    <property type="molecule type" value="Genomic_DNA"/>
</dbReference>
<proteinExistence type="predicted"/>
<protein>
    <recommendedName>
        <fullName evidence="4">Class III signal peptide-containing protein</fullName>
    </recommendedName>
</protein>
<dbReference type="KEGG" id="tcq:TIRI35C_0254"/>
<reference evidence="2 3" key="1">
    <citation type="submission" date="2020-09" db="EMBL/GenBank/DDBJ databases">
        <authorList>
            <person name="Courtine D."/>
        </authorList>
    </citation>
    <scope>NUCLEOTIDE SEQUENCE [LARGE SCALE GENOMIC DNA]</scope>
    <source>
        <strain evidence="2 3">IRI35c</strain>
    </source>
</reference>
<evidence type="ECO:0000313" key="3">
    <source>
        <dbReference type="Proteomes" id="UP000516304"/>
    </source>
</evidence>
<dbReference type="Proteomes" id="UP000516304">
    <property type="component" value="Chromosome TIRI35C"/>
</dbReference>
<feature type="transmembrane region" description="Helical" evidence="1">
    <location>
        <begin position="12"/>
        <end position="35"/>
    </location>
</feature>
<sequence>MSSSRHRRRGQTSVEVLFIIGIILTGIVIITPSYLDENRSASLVTYVRNSATSACAYLNSGAITNDNQYRVLNRIITASNYTSKSFRVVSVKSSESGDTITINVRIEYSGKIDLKNGGIAWRIKTFITRDLVAHSDAKLSGGTLYYGDKKVVIKVKVVRA</sequence>
<evidence type="ECO:0000313" key="2">
    <source>
        <dbReference type="EMBL" id="CAD5243408.1"/>
    </source>
</evidence>
<organism evidence="2 3">
    <name type="scientific">Thermococcus camini</name>
    <dbReference type="NCBI Taxonomy" id="2016373"/>
    <lineage>
        <taxon>Archaea</taxon>
        <taxon>Methanobacteriati</taxon>
        <taxon>Methanobacteriota</taxon>
        <taxon>Thermococci</taxon>
        <taxon>Thermococcales</taxon>
        <taxon>Thermococcaceae</taxon>
        <taxon>Thermococcus</taxon>
    </lineage>
</organism>
<gene>
    <name evidence="2" type="ORF">TIRI35C_0254</name>
</gene>
<dbReference type="AlphaFoldDB" id="A0A7G2D4P6"/>
<evidence type="ECO:0000256" key="1">
    <source>
        <dbReference type="SAM" id="Phobius"/>
    </source>
</evidence>
<evidence type="ECO:0008006" key="4">
    <source>
        <dbReference type="Google" id="ProtNLM"/>
    </source>
</evidence>
<keyword evidence="1" id="KW-0812">Transmembrane</keyword>